<dbReference type="InterPro" id="IPR006026">
    <property type="entry name" value="Peptidase_Metallo"/>
</dbReference>
<evidence type="ECO:0000256" key="5">
    <source>
        <dbReference type="ARBA" id="ARBA00022833"/>
    </source>
</evidence>
<keyword evidence="9" id="KW-0732">Signal</keyword>
<gene>
    <name evidence="13" type="primary">LOC106466383</name>
</gene>
<accession>A0ABM1BHJ5</accession>
<evidence type="ECO:0000256" key="9">
    <source>
        <dbReference type="RuleBase" id="RU361183"/>
    </source>
</evidence>
<dbReference type="InterPro" id="IPR024079">
    <property type="entry name" value="MetalloPept_cat_dom_sf"/>
</dbReference>
<comment type="caution">
    <text evidence="8">Lacks conserved residue(s) required for the propagation of feature annotation.</text>
</comment>
<dbReference type="SUPFAM" id="SSF55486">
    <property type="entry name" value="Metalloproteases ('zincins'), catalytic domain"/>
    <property type="match status" value="1"/>
</dbReference>
<dbReference type="Gene3D" id="2.60.120.200">
    <property type="match status" value="1"/>
</dbReference>
<evidence type="ECO:0000259" key="10">
    <source>
        <dbReference type="PROSITE" id="PS50060"/>
    </source>
</evidence>
<evidence type="ECO:0000256" key="7">
    <source>
        <dbReference type="ARBA" id="ARBA00025529"/>
    </source>
</evidence>
<comment type="function">
    <text evidence="7">Zinc metalloprotease. Provoques deadhesion of endothelial cells from cell cultures, and also degradation of fibronectin, fibrinogen and gelatin in vitro. Its role in the venom is not fully understood but it might act as a spreading factor that facilitates diffusion of other venom toxins. Alternatively, it might be involved in the proteolytic processing of other venom toxins or it might play a role in extra-oral digestion of prey.</text>
</comment>
<feature type="active site" evidence="8">
    <location>
        <position position="139"/>
    </location>
</feature>
<comment type="subunit">
    <text evidence="1">Monomer.</text>
</comment>
<keyword evidence="5 8" id="KW-0862">Zinc</keyword>
<feature type="domain" description="MAM" evidence="10">
    <location>
        <begin position="257"/>
        <end position="393"/>
    </location>
</feature>
<dbReference type="InterPro" id="IPR013320">
    <property type="entry name" value="ConA-like_dom_sf"/>
</dbReference>
<dbReference type="Pfam" id="PF00629">
    <property type="entry name" value="MAM"/>
    <property type="match status" value="1"/>
</dbReference>
<evidence type="ECO:0000256" key="1">
    <source>
        <dbReference type="ARBA" id="ARBA00011245"/>
    </source>
</evidence>
<feature type="chain" id="PRO_5044986226" description="Metalloendopeptidase" evidence="9">
    <location>
        <begin position="17"/>
        <end position="393"/>
    </location>
</feature>
<dbReference type="SMART" id="SM00137">
    <property type="entry name" value="MAM"/>
    <property type="match status" value="1"/>
</dbReference>
<dbReference type="InterPro" id="IPR000998">
    <property type="entry name" value="MAM_dom"/>
</dbReference>
<name>A0ABM1BHJ5_LIMPO</name>
<dbReference type="SMART" id="SM00235">
    <property type="entry name" value="ZnMc"/>
    <property type="match status" value="1"/>
</dbReference>
<feature type="binding site" evidence="8">
    <location>
        <position position="138"/>
    </location>
    <ligand>
        <name>Zn(2+)</name>
        <dbReference type="ChEBI" id="CHEBI:29105"/>
        <note>catalytic</note>
    </ligand>
</feature>
<evidence type="ECO:0000256" key="3">
    <source>
        <dbReference type="ARBA" id="ARBA00022723"/>
    </source>
</evidence>
<dbReference type="PROSITE" id="PS51864">
    <property type="entry name" value="ASTACIN"/>
    <property type="match status" value="1"/>
</dbReference>
<dbReference type="RefSeq" id="XP_013782120.2">
    <property type="nucleotide sequence ID" value="XM_013926666.2"/>
</dbReference>
<dbReference type="PRINTS" id="PR00480">
    <property type="entry name" value="ASTACIN"/>
</dbReference>
<dbReference type="Gene3D" id="3.40.390.10">
    <property type="entry name" value="Collagenase (Catalytic Domain)"/>
    <property type="match status" value="1"/>
</dbReference>
<sequence>MLLTLIAVLLPCCGLGFLVTDDFRDSSMYNADLYQGDIAGIDMTQDRNAIVEHVKLWPGASVYYELDPAVEYMRNDIMEAIGDYHNNTCVKFLPKTTITVDYIRIVNEPGCWSYVGRHGGMQKVSLGEGCEGKPTGIHELMHVIGFWHEQSRSDRDEYLEIIWENIFKGAEYNFEKLNLWENNLLGVEFDYDSIMLYGETAFSKDHKSITVKSKKEGVKLIPVYTKSGFSKTDILKINRLYECFGEVRPPRPEPPGFECNFEVDNCGFFNDYIEVRWIRNDKERAGNKGFYLEVTAELADRQSARLISPTAQNYGQVRACLKFKYYLEGSGAQSMVITQQGKRNTRIWSTEVVESKWKNVVLDIDLEGPTRFFIEAFTDIYHGSGVVALDIIV</sequence>
<keyword evidence="6 8" id="KW-0482">Metalloprotease</keyword>
<feature type="domain" description="Peptidase M12A" evidence="11">
    <location>
        <begin position="48"/>
        <end position="244"/>
    </location>
</feature>
<evidence type="ECO:0000313" key="12">
    <source>
        <dbReference type="Proteomes" id="UP000694941"/>
    </source>
</evidence>
<dbReference type="GeneID" id="106466383"/>
<feature type="binding site" evidence="8">
    <location>
        <position position="142"/>
    </location>
    <ligand>
        <name>Zn(2+)</name>
        <dbReference type="ChEBI" id="CHEBI:29105"/>
        <note>catalytic</note>
    </ligand>
</feature>
<dbReference type="PANTHER" id="PTHR10127">
    <property type="entry name" value="DISCOIDIN, CUB, EGF, LAMININ , AND ZINC METALLOPROTEASE DOMAIN CONTAINING"/>
    <property type="match status" value="1"/>
</dbReference>
<dbReference type="Pfam" id="PF01400">
    <property type="entry name" value="Astacin"/>
    <property type="match status" value="1"/>
</dbReference>
<evidence type="ECO:0000256" key="6">
    <source>
        <dbReference type="ARBA" id="ARBA00023049"/>
    </source>
</evidence>
<keyword evidence="3 8" id="KW-0479">Metal-binding</keyword>
<proteinExistence type="predicted"/>
<feature type="binding site" evidence="8">
    <location>
        <position position="148"/>
    </location>
    <ligand>
        <name>Zn(2+)</name>
        <dbReference type="ChEBI" id="CHEBI:29105"/>
        <note>catalytic</note>
    </ligand>
</feature>
<organism evidence="12 13">
    <name type="scientific">Limulus polyphemus</name>
    <name type="common">Atlantic horseshoe crab</name>
    <dbReference type="NCBI Taxonomy" id="6850"/>
    <lineage>
        <taxon>Eukaryota</taxon>
        <taxon>Metazoa</taxon>
        <taxon>Ecdysozoa</taxon>
        <taxon>Arthropoda</taxon>
        <taxon>Chelicerata</taxon>
        <taxon>Merostomata</taxon>
        <taxon>Xiphosura</taxon>
        <taxon>Limulidae</taxon>
        <taxon>Limulus</taxon>
    </lineage>
</organism>
<protein>
    <recommendedName>
        <fullName evidence="9">Metalloendopeptidase</fullName>
        <ecNumber evidence="9">3.4.24.-</ecNumber>
    </recommendedName>
</protein>
<dbReference type="InterPro" id="IPR001506">
    <property type="entry name" value="Peptidase_M12A"/>
</dbReference>
<evidence type="ECO:0000256" key="4">
    <source>
        <dbReference type="ARBA" id="ARBA00022801"/>
    </source>
</evidence>
<keyword evidence="12" id="KW-1185">Reference proteome</keyword>
<dbReference type="Proteomes" id="UP000694941">
    <property type="component" value="Unplaced"/>
</dbReference>
<dbReference type="CDD" id="cd04280">
    <property type="entry name" value="ZnMc_astacin_like"/>
    <property type="match status" value="1"/>
</dbReference>
<evidence type="ECO:0000256" key="8">
    <source>
        <dbReference type="PROSITE-ProRule" id="PRU01211"/>
    </source>
</evidence>
<evidence type="ECO:0000259" key="11">
    <source>
        <dbReference type="PROSITE" id="PS51864"/>
    </source>
</evidence>
<dbReference type="EC" id="3.4.24.-" evidence="9"/>
<evidence type="ECO:0000256" key="2">
    <source>
        <dbReference type="ARBA" id="ARBA00022670"/>
    </source>
</evidence>
<dbReference type="InterPro" id="IPR034035">
    <property type="entry name" value="Astacin-like_dom"/>
</dbReference>
<evidence type="ECO:0000313" key="13">
    <source>
        <dbReference type="RefSeq" id="XP_013782120.2"/>
    </source>
</evidence>
<dbReference type="PANTHER" id="PTHR10127:SF780">
    <property type="entry name" value="METALLOENDOPEPTIDASE"/>
    <property type="match status" value="1"/>
</dbReference>
<keyword evidence="2 8" id="KW-0645">Protease</keyword>
<feature type="signal peptide" evidence="9">
    <location>
        <begin position="1"/>
        <end position="16"/>
    </location>
</feature>
<reference evidence="13" key="1">
    <citation type="submission" date="2025-08" db="UniProtKB">
        <authorList>
            <consortium name="RefSeq"/>
        </authorList>
    </citation>
    <scope>IDENTIFICATION</scope>
    <source>
        <tissue evidence="13">Muscle</tissue>
    </source>
</reference>
<keyword evidence="4 8" id="KW-0378">Hydrolase</keyword>
<dbReference type="SUPFAM" id="SSF49899">
    <property type="entry name" value="Concanavalin A-like lectins/glucanases"/>
    <property type="match status" value="1"/>
</dbReference>
<dbReference type="PROSITE" id="PS50060">
    <property type="entry name" value="MAM_2"/>
    <property type="match status" value="1"/>
</dbReference>
<comment type="cofactor">
    <cofactor evidence="8 9">
        <name>Zn(2+)</name>
        <dbReference type="ChEBI" id="CHEBI:29105"/>
    </cofactor>
    <text evidence="8 9">Binds 1 zinc ion per subunit.</text>
</comment>